<sequence length="339" mass="38926">MLSTIKRLEVVYNAINDSNTFTNGDVISGEVRLEAEKDFQIESLFIKFKGKADVLWYERHGQTTHVYNAKDKYFSVRHYFIRNKNDKSKFAFHSALRARRMINSLPFCGLLCLFNRELPSSFKGAEGKIVYSLEAVLSRSMRMNTTRSIMVNFVSTTNVNTASWLQTPQHESMDKKMNVFTSGSVAMDVNLEKMGFQQGEGLKVVAFIKNSSSREIKPKYCLYRKHSFFAKGKRKVHTKDLLKEVGDAIPPSAEETVIRVITIPRDMEPSILNCNIIKVEHKLRVRILKLIFFKSSLEIYIFLKSILWTSAAFLLFSINMIPHCLCNVEVQALGRTIHD</sequence>
<keyword evidence="5" id="KW-1185">Reference proteome</keyword>
<keyword evidence="2" id="KW-0472">Membrane</keyword>
<dbReference type="AlphaFoldDB" id="A0A669DWX9"/>
<evidence type="ECO:0000313" key="5">
    <source>
        <dbReference type="Proteomes" id="UP000005207"/>
    </source>
</evidence>
<dbReference type="OMA" id="MYPPLNE"/>
<dbReference type="PANTHER" id="PTHR11188">
    <property type="entry name" value="ARRESTIN DOMAIN CONTAINING PROTEIN"/>
    <property type="match status" value="1"/>
</dbReference>
<dbReference type="InterPro" id="IPR011022">
    <property type="entry name" value="Arrestin_C-like"/>
</dbReference>
<evidence type="ECO:0000256" key="2">
    <source>
        <dbReference type="SAM" id="Phobius"/>
    </source>
</evidence>
<evidence type="ECO:0000259" key="3">
    <source>
        <dbReference type="SMART" id="SM01017"/>
    </source>
</evidence>
<reference evidence="4" key="2">
    <citation type="submission" date="2025-08" db="UniProtKB">
        <authorList>
            <consortium name="Ensembl"/>
        </authorList>
    </citation>
    <scope>IDENTIFICATION</scope>
</reference>
<dbReference type="SMART" id="SM01017">
    <property type="entry name" value="Arrestin_C"/>
    <property type="match status" value="1"/>
</dbReference>
<keyword evidence="2" id="KW-0812">Transmembrane</keyword>
<dbReference type="InterPro" id="IPR011021">
    <property type="entry name" value="Arrestin-like_N"/>
</dbReference>
<reference evidence="4" key="3">
    <citation type="submission" date="2025-09" db="UniProtKB">
        <authorList>
            <consortium name="Ensembl"/>
        </authorList>
    </citation>
    <scope>IDENTIFICATION</scope>
</reference>
<proteinExistence type="inferred from homology"/>
<dbReference type="Ensembl" id="ENSONIT00000049126.1">
    <property type="protein sequence ID" value="ENSONIP00000065028.1"/>
    <property type="gene ID" value="ENSONIG00000028275.1"/>
</dbReference>
<protein>
    <recommendedName>
        <fullName evidence="3">Arrestin C-terminal-like domain-containing protein</fullName>
    </recommendedName>
</protein>
<accession>A0A669DWX9</accession>
<dbReference type="Pfam" id="PF00339">
    <property type="entry name" value="Arrestin_N"/>
    <property type="match status" value="1"/>
</dbReference>
<dbReference type="GO" id="GO:0005737">
    <property type="term" value="C:cytoplasm"/>
    <property type="evidence" value="ECO:0007669"/>
    <property type="project" value="TreeGrafter"/>
</dbReference>
<dbReference type="InParanoid" id="A0A669DWX9"/>
<organism evidence="4 5">
    <name type="scientific">Oreochromis niloticus</name>
    <name type="common">Nile tilapia</name>
    <name type="synonym">Tilapia nilotica</name>
    <dbReference type="NCBI Taxonomy" id="8128"/>
    <lineage>
        <taxon>Eukaryota</taxon>
        <taxon>Metazoa</taxon>
        <taxon>Chordata</taxon>
        <taxon>Craniata</taxon>
        <taxon>Vertebrata</taxon>
        <taxon>Euteleostomi</taxon>
        <taxon>Actinopterygii</taxon>
        <taxon>Neopterygii</taxon>
        <taxon>Teleostei</taxon>
        <taxon>Neoteleostei</taxon>
        <taxon>Acanthomorphata</taxon>
        <taxon>Ovalentaria</taxon>
        <taxon>Cichlomorphae</taxon>
        <taxon>Cichliformes</taxon>
        <taxon>Cichlidae</taxon>
        <taxon>African cichlids</taxon>
        <taxon>Pseudocrenilabrinae</taxon>
        <taxon>Oreochromini</taxon>
        <taxon>Oreochromis</taxon>
    </lineage>
</organism>
<feature type="transmembrane region" description="Helical" evidence="2">
    <location>
        <begin position="299"/>
        <end position="321"/>
    </location>
</feature>
<keyword evidence="2" id="KW-1133">Transmembrane helix</keyword>
<dbReference type="GO" id="GO:0015031">
    <property type="term" value="P:protein transport"/>
    <property type="evidence" value="ECO:0007669"/>
    <property type="project" value="TreeGrafter"/>
</dbReference>
<evidence type="ECO:0000313" key="4">
    <source>
        <dbReference type="Ensembl" id="ENSONIP00000065028.1"/>
    </source>
</evidence>
<comment type="similarity">
    <text evidence="1">Belongs to the arrestin family.</text>
</comment>
<dbReference type="Proteomes" id="UP000005207">
    <property type="component" value="Linkage group LG12"/>
</dbReference>
<reference evidence="5" key="1">
    <citation type="submission" date="2012-01" db="EMBL/GenBank/DDBJ databases">
        <title>The Genome Sequence of Oreochromis niloticus (Nile Tilapia).</title>
        <authorList>
            <consortium name="Broad Institute Genome Assembly Team"/>
            <consortium name="Broad Institute Sequencing Platform"/>
            <person name="Di Palma F."/>
            <person name="Johnson J."/>
            <person name="Lander E.S."/>
            <person name="Lindblad-Toh K."/>
        </authorList>
    </citation>
    <scope>NUCLEOTIDE SEQUENCE [LARGE SCALE GENOMIC DNA]</scope>
</reference>
<dbReference type="Gene3D" id="2.60.40.640">
    <property type="match status" value="2"/>
</dbReference>
<dbReference type="PANTHER" id="PTHR11188:SF135">
    <property type="entry name" value="ARRESTIN DOMAIN CONTAINING 3-LIKE-RELATED"/>
    <property type="match status" value="1"/>
</dbReference>
<name>A0A669DWX9_ORENI</name>
<dbReference type="Pfam" id="PF02752">
    <property type="entry name" value="Arrestin_C"/>
    <property type="match status" value="1"/>
</dbReference>
<dbReference type="InterPro" id="IPR014752">
    <property type="entry name" value="Arrestin-like_C"/>
</dbReference>
<feature type="domain" description="Arrestin C-terminal-like" evidence="3">
    <location>
        <begin position="181"/>
        <end position="306"/>
    </location>
</feature>
<dbReference type="GO" id="GO:0007399">
    <property type="term" value="P:nervous system development"/>
    <property type="evidence" value="ECO:0007669"/>
    <property type="project" value="UniProtKB-ARBA"/>
</dbReference>
<dbReference type="GeneTree" id="ENSGT00940000164012"/>
<dbReference type="InterPro" id="IPR050357">
    <property type="entry name" value="Arrestin_domain-protein"/>
</dbReference>
<dbReference type="GO" id="GO:0005886">
    <property type="term" value="C:plasma membrane"/>
    <property type="evidence" value="ECO:0007669"/>
    <property type="project" value="TreeGrafter"/>
</dbReference>
<dbReference type="InterPro" id="IPR014756">
    <property type="entry name" value="Ig_E-set"/>
</dbReference>
<evidence type="ECO:0000256" key="1">
    <source>
        <dbReference type="ARBA" id="ARBA00005298"/>
    </source>
</evidence>
<dbReference type="SUPFAM" id="SSF81296">
    <property type="entry name" value="E set domains"/>
    <property type="match status" value="2"/>
</dbReference>